<comment type="caution">
    <text evidence="8">The sequence shown here is derived from an EMBL/GenBank/DDBJ whole genome shotgun (WGS) entry which is preliminary data.</text>
</comment>
<dbReference type="EMBL" id="SRPY01001126">
    <property type="protein sequence ID" value="KAG5914374.1"/>
    <property type="molecule type" value="Genomic_DNA"/>
</dbReference>
<evidence type="ECO:0000313" key="9">
    <source>
        <dbReference type="Proteomes" id="UP000811619"/>
    </source>
</evidence>
<evidence type="ECO:0000259" key="7">
    <source>
        <dbReference type="Pfam" id="PF01494"/>
    </source>
</evidence>
<feature type="signal peptide" evidence="6">
    <location>
        <begin position="1"/>
        <end position="17"/>
    </location>
</feature>
<organism evidence="8 9">
    <name type="scientific">Claviceps africana</name>
    <dbReference type="NCBI Taxonomy" id="83212"/>
    <lineage>
        <taxon>Eukaryota</taxon>
        <taxon>Fungi</taxon>
        <taxon>Dikarya</taxon>
        <taxon>Ascomycota</taxon>
        <taxon>Pezizomycotina</taxon>
        <taxon>Sordariomycetes</taxon>
        <taxon>Hypocreomycetidae</taxon>
        <taxon>Hypocreales</taxon>
        <taxon>Clavicipitaceae</taxon>
        <taxon>Claviceps</taxon>
    </lineage>
</organism>
<keyword evidence="5" id="KW-0503">Monooxygenase</keyword>
<evidence type="ECO:0000256" key="3">
    <source>
        <dbReference type="ARBA" id="ARBA00022827"/>
    </source>
</evidence>
<dbReference type="Gene3D" id="3.50.50.60">
    <property type="entry name" value="FAD/NAD(P)-binding domain"/>
    <property type="match status" value="1"/>
</dbReference>
<keyword evidence="2" id="KW-0285">Flavoprotein</keyword>
<dbReference type="Proteomes" id="UP000811619">
    <property type="component" value="Unassembled WGS sequence"/>
</dbReference>
<dbReference type="InterPro" id="IPR036188">
    <property type="entry name" value="FAD/NAD-bd_sf"/>
</dbReference>
<comment type="similarity">
    <text evidence="1">Belongs to the paxM FAD-dependent monooxygenase family.</text>
</comment>
<dbReference type="Pfam" id="PF01494">
    <property type="entry name" value="FAD_binding_3"/>
    <property type="match status" value="1"/>
</dbReference>
<proteinExistence type="inferred from homology"/>
<evidence type="ECO:0000313" key="8">
    <source>
        <dbReference type="EMBL" id="KAG5914374.1"/>
    </source>
</evidence>
<dbReference type="InterPro" id="IPR050493">
    <property type="entry name" value="FAD-dep_Monooxygenase_BioMet"/>
</dbReference>
<feature type="chain" id="PRO_5035439478" description="FAD-binding domain-containing protein" evidence="6">
    <location>
        <begin position="18"/>
        <end position="445"/>
    </location>
</feature>
<sequence length="445" mass="49060">MLNIIIVGAGIAGLSAAASLRRAGHVVHVYEKSSTKTETGAAIFVPPNAARVLLAWGVDPVRWRWVLNSRSDRLDASSLRPVFRLSDQESTMSMGGLPMWMAHRVDLHSALKWVATREDGPGTPAVLHFHAAVKGYDPSKPSIILDNGEEVRGHVVIAADGVHSAGPGAILGYPNRPVPTARGNCCYRFLIPVHRLQDDPETSFFVENHHGWSRILHDEDRDRKVVVYPCRDNTILNFACILHEDEEAKAQRDDTRRENWHEAVHVDRVSERLGGFDDRFLKVVAKATDVRRWPLLHRQPLPAWNKGRTTLAGDAAHPILPHLGQGGAQALEDGVALGIVFTGASSPDEVEDRLALYFGSRHRRTSAVQILSNVGGDHASGVGEELLQYMSQDEIPEDLPSTFRYCLAFDVVQATVDIMTKHDPQFRLADGFFEKPVIGVPKAGP</sequence>
<evidence type="ECO:0000256" key="2">
    <source>
        <dbReference type="ARBA" id="ARBA00022630"/>
    </source>
</evidence>
<evidence type="ECO:0000256" key="4">
    <source>
        <dbReference type="ARBA" id="ARBA00023002"/>
    </source>
</evidence>
<dbReference type="AlphaFoldDB" id="A0A8K0J0I9"/>
<reference evidence="8" key="1">
    <citation type="journal article" date="2020" name="bioRxiv">
        <title>Whole genome comparisons of ergot fungi reveals the divergence and evolution of species within the genus Claviceps are the result of varying mechanisms driving genome evolution and host range expansion.</title>
        <authorList>
            <person name="Wyka S.A."/>
            <person name="Mondo S.J."/>
            <person name="Liu M."/>
            <person name="Dettman J."/>
            <person name="Nalam V."/>
            <person name="Broders K.D."/>
        </authorList>
    </citation>
    <scope>NUCLEOTIDE SEQUENCE</scope>
    <source>
        <strain evidence="8">CCC 489</strain>
    </source>
</reference>
<evidence type="ECO:0000256" key="5">
    <source>
        <dbReference type="ARBA" id="ARBA00023033"/>
    </source>
</evidence>
<keyword evidence="9" id="KW-1185">Reference proteome</keyword>
<dbReference type="SUPFAM" id="SSF54373">
    <property type="entry name" value="FAD-linked reductases, C-terminal domain"/>
    <property type="match status" value="1"/>
</dbReference>
<name>A0A8K0J0I9_9HYPO</name>
<dbReference type="PANTHER" id="PTHR13789:SF215">
    <property type="entry name" value="FAD-BINDING DOMAIN-CONTAINING PROTEIN-RELATED"/>
    <property type="match status" value="1"/>
</dbReference>
<protein>
    <recommendedName>
        <fullName evidence="7">FAD-binding domain-containing protein</fullName>
    </recommendedName>
</protein>
<evidence type="ECO:0000256" key="1">
    <source>
        <dbReference type="ARBA" id="ARBA00007992"/>
    </source>
</evidence>
<evidence type="ECO:0000256" key="6">
    <source>
        <dbReference type="SAM" id="SignalP"/>
    </source>
</evidence>
<feature type="domain" description="FAD-binding" evidence="7">
    <location>
        <begin position="3"/>
        <end position="368"/>
    </location>
</feature>
<dbReference type="GO" id="GO:0071949">
    <property type="term" value="F:FAD binding"/>
    <property type="evidence" value="ECO:0007669"/>
    <property type="project" value="InterPro"/>
</dbReference>
<dbReference type="PRINTS" id="PR00420">
    <property type="entry name" value="RNGMNOXGNASE"/>
</dbReference>
<keyword evidence="4" id="KW-0560">Oxidoreductase</keyword>
<dbReference type="InterPro" id="IPR002938">
    <property type="entry name" value="FAD-bd"/>
</dbReference>
<dbReference type="GO" id="GO:0004497">
    <property type="term" value="F:monooxygenase activity"/>
    <property type="evidence" value="ECO:0007669"/>
    <property type="project" value="UniProtKB-KW"/>
</dbReference>
<keyword evidence="3" id="KW-0274">FAD</keyword>
<gene>
    <name evidence="8" type="ORF">E4U42_000522</name>
</gene>
<dbReference type="SUPFAM" id="SSF51905">
    <property type="entry name" value="FAD/NAD(P)-binding domain"/>
    <property type="match status" value="1"/>
</dbReference>
<keyword evidence="6" id="KW-0732">Signal</keyword>
<accession>A0A8K0J0I9</accession>
<dbReference type="OrthoDB" id="9993796at2759"/>
<dbReference type="PANTHER" id="PTHR13789">
    <property type="entry name" value="MONOOXYGENASE"/>
    <property type="match status" value="1"/>
</dbReference>